<proteinExistence type="predicted"/>
<name>A0AAX3E1H9_RHOPL</name>
<gene>
    <name evidence="4" type="ORF">KQX62_06470</name>
</gene>
<protein>
    <submittedName>
        <fullName evidence="4">AMP-binding protein</fullName>
    </submittedName>
</protein>
<dbReference type="InterPro" id="IPR000873">
    <property type="entry name" value="AMP-dep_synth/lig_dom"/>
</dbReference>
<dbReference type="RefSeq" id="WP_264075821.1">
    <property type="nucleotide sequence ID" value="NZ_CP076676.1"/>
</dbReference>
<dbReference type="GO" id="GO:0005524">
    <property type="term" value="F:ATP binding"/>
    <property type="evidence" value="ECO:0007669"/>
    <property type="project" value="UniProtKB-KW"/>
</dbReference>
<dbReference type="GO" id="GO:0016020">
    <property type="term" value="C:membrane"/>
    <property type="evidence" value="ECO:0007669"/>
    <property type="project" value="TreeGrafter"/>
</dbReference>
<accession>A0AAX3E1H9</accession>
<evidence type="ECO:0000313" key="5">
    <source>
        <dbReference type="Proteomes" id="UP001163166"/>
    </source>
</evidence>
<dbReference type="Proteomes" id="UP001163166">
    <property type="component" value="Chromosome"/>
</dbReference>
<keyword evidence="2" id="KW-0067">ATP-binding</keyword>
<dbReference type="EMBL" id="CP076676">
    <property type="protein sequence ID" value="UYO40944.1"/>
    <property type="molecule type" value="Genomic_DNA"/>
</dbReference>
<evidence type="ECO:0000256" key="2">
    <source>
        <dbReference type="ARBA" id="ARBA00022840"/>
    </source>
</evidence>
<dbReference type="GO" id="GO:0004467">
    <property type="term" value="F:long-chain fatty acid-CoA ligase activity"/>
    <property type="evidence" value="ECO:0007669"/>
    <property type="project" value="TreeGrafter"/>
</dbReference>
<keyword evidence="1" id="KW-0547">Nucleotide-binding</keyword>
<dbReference type="PANTHER" id="PTHR43272">
    <property type="entry name" value="LONG-CHAIN-FATTY-ACID--COA LIGASE"/>
    <property type="match status" value="1"/>
</dbReference>
<dbReference type="SUPFAM" id="SSF56801">
    <property type="entry name" value="Acetyl-CoA synthetase-like"/>
    <property type="match status" value="1"/>
</dbReference>
<evidence type="ECO:0000256" key="1">
    <source>
        <dbReference type="ARBA" id="ARBA00022741"/>
    </source>
</evidence>
<dbReference type="Pfam" id="PF00501">
    <property type="entry name" value="AMP-binding"/>
    <property type="match status" value="1"/>
</dbReference>
<feature type="domain" description="AMP-dependent synthetase/ligase" evidence="3">
    <location>
        <begin position="21"/>
        <end position="369"/>
    </location>
</feature>
<evidence type="ECO:0000259" key="3">
    <source>
        <dbReference type="Pfam" id="PF00501"/>
    </source>
</evidence>
<organism evidence="4 5">
    <name type="scientific">Rhodopseudomonas palustris</name>
    <dbReference type="NCBI Taxonomy" id="1076"/>
    <lineage>
        <taxon>Bacteria</taxon>
        <taxon>Pseudomonadati</taxon>
        <taxon>Pseudomonadota</taxon>
        <taxon>Alphaproteobacteria</taxon>
        <taxon>Hyphomicrobiales</taxon>
        <taxon>Nitrobacteraceae</taxon>
        <taxon>Rhodopseudomonas</taxon>
    </lineage>
</organism>
<dbReference type="Gene3D" id="3.40.50.12780">
    <property type="entry name" value="N-terminal domain of ligase-like"/>
    <property type="match status" value="1"/>
</dbReference>
<evidence type="ECO:0000313" key="4">
    <source>
        <dbReference type="EMBL" id="UYO40944.1"/>
    </source>
</evidence>
<dbReference type="PANTHER" id="PTHR43272:SF33">
    <property type="entry name" value="AMP-BINDING DOMAIN-CONTAINING PROTEIN-RELATED"/>
    <property type="match status" value="1"/>
</dbReference>
<dbReference type="AlphaFoldDB" id="A0AAX3E1H9"/>
<reference evidence="4" key="1">
    <citation type="journal article" date="2022" name="Biol. Control">
        <title>In silico genomic analysis of Rhodopseudomonas palustris strains revealed potential biocontrol agents and crop yield enhancers.</title>
        <authorList>
            <person name="Surachat K."/>
            <person name="Kantachote D."/>
            <person name="Deachamag P."/>
            <person name="Wonglapsuwan M."/>
        </authorList>
    </citation>
    <scope>NUCLEOTIDE SEQUENCE</scope>
    <source>
        <strain evidence="4">TLS06</strain>
    </source>
</reference>
<sequence length="569" mass="61114">MASGTETRSGTTLAGRIIAALRQHGDAAVLRWKRYGLWQPVGGRQFADRIEAIAAGLRAQGVGPASVGAVIGDNCYEWVLADLAIGAAGGVSAGLDPHGDADDLARVLGDCKASVLFVAGDDQLHKALRIRERCPSLRRIVAMHQQWDDGAGDPCVIPLSALEAAGRDGASGAAGREAVIIYTSGGTGPVRGAILGHDAVIAQAERAMQVLGLRASDERLSLTPLHHVLERVVGIYASLLAGTVINFPESPDTALADLAELQPTIVQASPQLYARLQAGILLAIGETTKFQRWACRIAFAHGRDGSPLRMITDPLVLAPIRRRLGLGRARLCLSSGAVLRPDVADWFAALGRPLTDIYGHAEAGGAVRIADHHAMEWKLGDHDELWLRGDALFLGYAGDTTPVLHRDGWWHTGDIARRESADRYAIVGRLDDVLQRGSERVLPFAAEQELSASPYIADAFVHLDRDGRAVAKVLLDGDHAVRYAQDRGIPFTHFQSLCQADEIRALVGSAIADVNRRHAAIRIERFTLIERALRPGDAELAPSGTLRRHLLKGDDDDLVEERRSAASAH</sequence>
<dbReference type="InterPro" id="IPR042099">
    <property type="entry name" value="ANL_N_sf"/>
</dbReference>